<dbReference type="InterPro" id="IPR057326">
    <property type="entry name" value="KR_dom"/>
</dbReference>
<reference evidence="9" key="1">
    <citation type="submission" date="2013-12" db="EMBL/GenBank/DDBJ databases">
        <authorList>
            <person name="Omoto C.K."/>
            <person name="Sibley D."/>
            <person name="Venepally P."/>
            <person name="Hadjithomas M."/>
            <person name="Karamycheva S."/>
            <person name="Brunk B."/>
            <person name="Roos D."/>
            <person name="Caler E."/>
            <person name="Lorenzi H."/>
        </authorList>
    </citation>
    <scope>NUCLEOTIDE SEQUENCE</scope>
</reference>
<dbReference type="GO" id="GO:0006633">
    <property type="term" value="P:fatty acid biosynthetic process"/>
    <property type="evidence" value="ECO:0007669"/>
    <property type="project" value="InterPro"/>
</dbReference>
<feature type="compositionally biased region" description="Polar residues" evidence="6">
    <location>
        <begin position="1368"/>
        <end position="1384"/>
    </location>
</feature>
<proteinExistence type="predicted"/>
<dbReference type="InterPro" id="IPR050091">
    <property type="entry name" value="PKS_NRPS_Biosynth_Enz"/>
</dbReference>
<dbReference type="InterPro" id="IPR014030">
    <property type="entry name" value="Ketoacyl_synth_N"/>
</dbReference>
<dbReference type="PROSITE" id="PS52019">
    <property type="entry name" value="PKS_MFAS_DH"/>
    <property type="match status" value="1"/>
</dbReference>
<dbReference type="SUPFAM" id="SSF51735">
    <property type="entry name" value="NAD(P)-binding Rossmann-fold domains"/>
    <property type="match status" value="2"/>
</dbReference>
<dbReference type="SMART" id="SM00825">
    <property type="entry name" value="PKS_KS"/>
    <property type="match status" value="1"/>
</dbReference>
<keyword evidence="1" id="KW-0596">Phosphopantetheine</keyword>
<protein>
    <submittedName>
        <fullName evidence="9">Polyketide synthase</fullName>
        <ecNumber evidence="9">2.3.1.41</ecNumber>
    </submittedName>
</protein>
<evidence type="ECO:0000313" key="10">
    <source>
        <dbReference type="Proteomes" id="UP000019763"/>
    </source>
</evidence>
<evidence type="ECO:0000256" key="5">
    <source>
        <dbReference type="PROSITE-ProRule" id="PRU01363"/>
    </source>
</evidence>
<dbReference type="InterPro" id="IPR049900">
    <property type="entry name" value="PKS_mFAS_DH"/>
</dbReference>
<dbReference type="Pfam" id="PF08240">
    <property type="entry name" value="ADH_N"/>
    <property type="match status" value="1"/>
</dbReference>
<keyword evidence="10" id="KW-1185">Reference proteome</keyword>
<dbReference type="Pfam" id="PF02801">
    <property type="entry name" value="Ketoacyl-synt_C"/>
    <property type="match status" value="1"/>
</dbReference>
<dbReference type="GO" id="GO:0004312">
    <property type="term" value="F:fatty acid synthase activity"/>
    <property type="evidence" value="ECO:0007669"/>
    <property type="project" value="TreeGrafter"/>
</dbReference>
<dbReference type="EC" id="2.3.1.41" evidence="9"/>
<evidence type="ECO:0000256" key="6">
    <source>
        <dbReference type="SAM" id="MobiDB-lite"/>
    </source>
</evidence>
<feature type="active site" description="Proton acceptor; for dehydratase activity" evidence="5">
    <location>
        <position position="836"/>
    </location>
</feature>
<evidence type="ECO:0000259" key="8">
    <source>
        <dbReference type="PROSITE" id="PS52019"/>
    </source>
</evidence>
<dbReference type="InterPro" id="IPR014031">
    <property type="entry name" value="Ketoacyl_synth_C"/>
</dbReference>
<dbReference type="Pfam" id="PF14765">
    <property type="entry name" value="PS-DH"/>
    <property type="match status" value="1"/>
</dbReference>
<feature type="region of interest" description="Disordered" evidence="6">
    <location>
        <begin position="1341"/>
        <end position="1400"/>
    </location>
</feature>
<dbReference type="SUPFAM" id="SSF50129">
    <property type="entry name" value="GroES-like"/>
    <property type="match status" value="1"/>
</dbReference>
<dbReference type="Proteomes" id="UP000019763">
    <property type="component" value="Unassembled WGS sequence"/>
</dbReference>
<dbReference type="Gene3D" id="3.40.50.720">
    <property type="entry name" value="NAD(P)-binding Rossmann-like Domain"/>
    <property type="match status" value="3"/>
</dbReference>
<dbReference type="InterPro" id="IPR016039">
    <property type="entry name" value="Thiolase-like"/>
</dbReference>
<dbReference type="VEuPathDB" id="CryptoDB:GNI_146720"/>
<keyword evidence="3 9" id="KW-0808">Transferase</keyword>
<feature type="region of interest" description="C-terminal hotdog fold" evidence="5">
    <location>
        <begin position="968"/>
        <end position="1118"/>
    </location>
</feature>
<feature type="region of interest" description="Disordered" evidence="6">
    <location>
        <begin position="502"/>
        <end position="526"/>
    </location>
</feature>
<dbReference type="GeneID" id="22915143"/>
<evidence type="ECO:0000256" key="2">
    <source>
        <dbReference type="ARBA" id="ARBA00022553"/>
    </source>
</evidence>
<dbReference type="RefSeq" id="XP_011134166.1">
    <property type="nucleotide sequence ID" value="XM_011135864.1"/>
</dbReference>
<dbReference type="InterPro" id="IPR036291">
    <property type="entry name" value="NAD(P)-bd_dom_sf"/>
</dbReference>
<dbReference type="PROSITE" id="PS00606">
    <property type="entry name" value="KS3_1"/>
    <property type="match status" value="1"/>
</dbReference>
<dbReference type="PANTHER" id="PTHR43775">
    <property type="entry name" value="FATTY ACID SYNTHASE"/>
    <property type="match status" value="1"/>
</dbReference>
<dbReference type="SMART" id="SM00822">
    <property type="entry name" value="PKS_KR"/>
    <property type="match status" value="1"/>
</dbReference>
<evidence type="ECO:0000313" key="9">
    <source>
        <dbReference type="EMBL" id="EZG44525.1"/>
    </source>
</evidence>
<dbReference type="InterPro" id="IPR049551">
    <property type="entry name" value="PKS_DH_C"/>
</dbReference>
<evidence type="ECO:0000256" key="3">
    <source>
        <dbReference type="ARBA" id="ARBA00022679"/>
    </source>
</evidence>
<dbReference type="InterPro" id="IPR049552">
    <property type="entry name" value="PKS_DH_N"/>
</dbReference>
<dbReference type="GO" id="GO:0016491">
    <property type="term" value="F:oxidoreductase activity"/>
    <property type="evidence" value="ECO:0007669"/>
    <property type="project" value="InterPro"/>
</dbReference>
<dbReference type="Gene3D" id="3.40.366.10">
    <property type="entry name" value="Malonyl-Coenzyme A Acyl Carrier Protein, domain 2"/>
    <property type="match status" value="2"/>
</dbReference>
<dbReference type="eggNOG" id="KOG1202">
    <property type="taxonomic scope" value="Eukaryota"/>
</dbReference>
<dbReference type="InterPro" id="IPR001227">
    <property type="entry name" value="Ac_transferase_dom_sf"/>
</dbReference>
<dbReference type="InterPro" id="IPR018201">
    <property type="entry name" value="Ketoacyl_synth_AS"/>
</dbReference>
<dbReference type="Pfam" id="PF21089">
    <property type="entry name" value="PKS_DH_N"/>
    <property type="match status" value="1"/>
</dbReference>
<organism evidence="9 10">
    <name type="scientific">Gregarina niphandrodes</name>
    <name type="common">Septate eugregarine</name>
    <dbReference type="NCBI Taxonomy" id="110365"/>
    <lineage>
        <taxon>Eukaryota</taxon>
        <taxon>Sar</taxon>
        <taxon>Alveolata</taxon>
        <taxon>Apicomplexa</taxon>
        <taxon>Conoidasida</taxon>
        <taxon>Gregarinasina</taxon>
        <taxon>Eugregarinorida</taxon>
        <taxon>Gregarinidae</taxon>
        <taxon>Gregarina</taxon>
    </lineage>
</organism>
<dbReference type="CDD" id="cd05195">
    <property type="entry name" value="enoyl_red"/>
    <property type="match status" value="1"/>
</dbReference>
<dbReference type="Pfam" id="PF08659">
    <property type="entry name" value="KR"/>
    <property type="match status" value="1"/>
</dbReference>
<feature type="active site" description="Proton donor; for dehydratase activity" evidence="5">
    <location>
        <position position="1033"/>
    </location>
</feature>
<evidence type="ECO:0000256" key="1">
    <source>
        <dbReference type="ARBA" id="ARBA00022450"/>
    </source>
</evidence>
<dbReference type="InterPro" id="IPR020843">
    <property type="entry name" value="ER"/>
</dbReference>
<dbReference type="InterPro" id="IPR042104">
    <property type="entry name" value="PKS_dehydratase_sf"/>
</dbReference>
<dbReference type="SUPFAM" id="SSF52151">
    <property type="entry name" value="FabD/lysophospholipase-like"/>
    <property type="match status" value="1"/>
</dbReference>
<dbReference type="Gene3D" id="3.40.47.10">
    <property type="match status" value="1"/>
</dbReference>
<accession>A0A023B0K0</accession>
<comment type="caution">
    <text evidence="9">The sequence shown here is derived from an EMBL/GenBank/DDBJ whole genome shotgun (WGS) entry which is preliminary data.</text>
</comment>
<dbReference type="SMART" id="SM00829">
    <property type="entry name" value="PKS_ER"/>
    <property type="match status" value="1"/>
</dbReference>
<feature type="region of interest" description="N-terminal hotdog fold" evidence="5">
    <location>
        <begin position="804"/>
        <end position="947"/>
    </location>
</feature>
<dbReference type="OrthoDB" id="435575at2759"/>
<dbReference type="OMA" id="TSACHTF"/>
<dbReference type="InterPro" id="IPR020841">
    <property type="entry name" value="PKS_Beta-ketoAc_synthase_dom"/>
</dbReference>
<evidence type="ECO:0000256" key="4">
    <source>
        <dbReference type="ARBA" id="ARBA00023268"/>
    </source>
</evidence>
<name>A0A023B0K0_GRENI</name>
<dbReference type="InterPro" id="IPR020807">
    <property type="entry name" value="PKS_DH"/>
</dbReference>
<dbReference type="InterPro" id="IPR013154">
    <property type="entry name" value="ADH-like_N"/>
</dbReference>
<dbReference type="Pfam" id="PF13602">
    <property type="entry name" value="ADH_zinc_N_2"/>
    <property type="match status" value="1"/>
</dbReference>
<dbReference type="InterPro" id="IPR014043">
    <property type="entry name" value="Acyl_transferase_dom"/>
</dbReference>
<dbReference type="PROSITE" id="PS52004">
    <property type="entry name" value="KS3_2"/>
    <property type="match status" value="1"/>
</dbReference>
<feature type="domain" description="PKS/mFAS DH" evidence="8">
    <location>
        <begin position="804"/>
        <end position="1118"/>
    </location>
</feature>
<dbReference type="Gene3D" id="3.10.129.110">
    <property type="entry name" value="Polyketide synthase dehydratase"/>
    <property type="match status" value="1"/>
</dbReference>
<sequence>MAEGLAVVGMGCRLPGESNSPEQFWDTLMARKDCIVDVPCTRWSLDECYDPDPDARGKCYVRRGGFMTGVHEFDASYFGIGSVEAKSMDPQQRVMMTCAAEALADAGYSKPELVGRNVGVLIGNCNSDWTSLYGNDDIMVFSGTSGASSVISNRISYCFGLAGTSLTVDTACSSTLFAFDLAFKKLVLGEIDVALVGGVNIMLSPQLFIAFSKARMLSKDGKCKTFDDSADGYVRGEGAAAFVLKPFQAATTSQDAIYALIRGTSTNHVGKSASLTAPNGPAQAQSYRDALACGNLQPQDVTFIEAHGTGTALGDPIEMNALKSVYGRRPDHIIVGASKTNIGHLEGSSGAAGVLKGILCLTHQHIPPNLHFSKLNKYIELDDFPLLLPSDDMPYPPATTSNKRMCGISSFGFGGANAHVILEECPPHLLKDRNPTSITARPKVLFMFTGQGSQHVNMGRALYDEKSEFTRTFDLCATKLLTLIGVDIRAIIYPDLWPHSHPAGDHADDSDPDDATEGPSAGPEDVNNTRYAQPLLFAFEVSLAAYFEKLGVVPDMVLGHSLGEYVGAVVSKVMTLEEGLTLVAARAKIMSDTPNDCGVMHACRADVAEALRCIEQMKKDRTSTEPEVQVAVAAINGPKSSSFPALGMEGRGKQLDVSHAFHSPLMTQTIEPFTKAVDQVALADPMPQTAFISTVTGERETTKLLETNYWTQHITKPVRFHDAIRYAVDHEGATLLVELGPKAVLCGMARPCLANSRLETQLVWCLQEVDGQPALHRIPQMLGVGSDSKIAWQMRPYHWKTCYHPVVAYQKVDPKTGETLTRCYMRDELRRYMQHHAVRGVPMIPGVGLVELMVSAAGLKAHGVHNTPGTVQTVDNVLFEKPFVVEDWSEESNKQDANRNEAGARIPTMLLKIDTRGNLLVQSTFTDAEEDVEDHCTARIGVELKQEELDQLVTWPEDWAGPFPSDAAKTGYLETARLYDVLDDFGLNYGERFRTLQSAKVKPDTLDEAVGVLKTKAYELWDAMFRVSPALLDGALHLTAVLVAQQNEHNAKAMIPFAIQRVFLSTAGPTDPLYAHLKITSREADQVTVDVTLFTEARRCVCLLQKVTLKQISIEKRIEVPRDLLYRTTWDLRNFPELQRTEEQEFAVRIALVTKQRALAEHSSPNNALFEHEAEVVDDKLINSAVFHIDPVIEAGADVDAVSPKTRDDAVAAIEDVELEREKRTIEYALDLAQRMSNADKTNSYKLPFHYFLTNQTQAVMPNQDLKQKPVNASLWGFWRSANLELLLTGSKYKLCMVDVHSTDALVESMMFIIRRGLDELQVALRKQPVKIREEDLINAGDMSPVMSPHSIGSGFSPRMSPPLGSPTGANGTRPNTAAASGAQSPMAVGSPGAINSPGAMSNQSGGFNLVGEPNFVLGESDGALEMVSYVARINRVNHNVTGSVELHMSSRGAISNLSLRPQAERATCPPAGYVECRVHGVGLNFRDVLNVMGLYPGDPGPPGGDFAGIVSAVSPGVENLRVGDRVFGIAPGCLKTYAVTDQHLISKMSPRLSFESAAALPVIASTVEYALEDCAHVCEGQKVIIHAITGGVGLSAIQHCLRKGAVPVGTCSEPKRAAAIKHGARFVSSSRDPAAFLKETEQYLGSGGKVDVVLNSLIGDFIPNSLKLLKTGGVFLELGKRDIYSKEQMLAERPDVEYHTIAIDCMMEEDRVWFNSMLNRITDLVDEGSIKPLPLHVFPMTHSSHGGLAAFRFMQRAKHIGKVVISIPSCSTPPLSNEEIVCRADNGYDPLSLSTAVERSQVRPGSSMKGGVRRRSLTKTNVKRPGAYVITGGTGALGLLVANYLVTEGAERIVLLSRSGLTDKLRENAEFAKLQETSVCVDVMGCDVSNYDSVLGTLEVIMRTHEVHGLFHLAGLLMDVSLTEQTPETLSKVLDAKAFVGLELASGLFSISASMDCRRLATRKRG</sequence>
<dbReference type="InterPro" id="IPR013968">
    <property type="entry name" value="PKS_KR"/>
</dbReference>
<keyword evidence="4" id="KW-0511">Multifunctional enzyme</keyword>
<dbReference type="SMART" id="SM00826">
    <property type="entry name" value="PKS_DH"/>
    <property type="match status" value="1"/>
</dbReference>
<dbReference type="CDD" id="cd00833">
    <property type="entry name" value="PKS"/>
    <property type="match status" value="1"/>
</dbReference>
<dbReference type="Pfam" id="PF00698">
    <property type="entry name" value="Acyl_transf_1"/>
    <property type="match status" value="1"/>
</dbReference>
<dbReference type="PANTHER" id="PTHR43775:SF37">
    <property type="entry name" value="SI:DKEY-61P9.11"/>
    <property type="match status" value="1"/>
</dbReference>
<dbReference type="GO" id="GO:0004315">
    <property type="term" value="F:3-oxoacyl-[acyl-carrier-protein] synthase activity"/>
    <property type="evidence" value="ECO:0007669"/>
    <property type="project" value="UniProtKB-EC"/>
</dbReference>
<dbReference type="InterPro" id="IPR016035">
    <property type="entry name" value="Acyl_Trfase/lysoPLipase"/>
</dbReference>
<keyword evidence="2" id="KW-0597">Phosphoprotein</keyword>
<dbReference type="SUPFAM" id="SSF53901">
    <property type="entry name" value="Thiolase-like"/>
    <property type="match status" value="1"/>
</dbReference>
<gene>
    <name evidence="9" type="ORF">GNI_146720</name>
</gene>
<evidence type="ECO:0000259" key="7">
    <source>
        <dbReference type="PROSITE" id="PS52004"/>
    </source>
</evidence>
<feature type="domain" description="Ketosynthase family 3 (KS3)" evidence="7">
    <location>
        <begin position="2"/>
        <end position="424"/>
    </location>
</feature>
<dbReference type="Pfam" id="PF00109">
    <property type="entry name" value="ketoacyl-synt"/>
    <property type="match status" value="1"/>
</dbReference>
<dbReference type="InterPro" id="IPR011032">
    <property type="entry name" value="GroES-like_sf"/>
</dbReference>
<dbReference type="SMART" id="SM00827">
    <property type="entry name" value="PKS_AT"/>
    <property type="match status" value="1"/>
</dbReference>
<keyword evidence="9" id="KW-0012">Acyltransferase</keyword>
<dbReference type="Gene3D" id="3.90.180.10">
    <property type="entry name" value="Medium-chain alcohol dehydrogenases, catalytic domain"/>
    <property type="match status" value="1"/>
</dbReference>
<dbReference type="EMBL" id="AFNH02001090">
    <property type="protein sequence ID" value="EZG44525.1"/>
    <property type="molecule type" value="Genomic_DNA"/>
</dbReference>